<proteinExistence type="predicted"/>
<sequence>MSIEDCSSRAIILFLPNDKKENAVAVRYLNCSLTEDKALKLVYDNPDIFNSSGYVLVKSSVDTFSFPIENSNDDTCNSESEPTTLKHMLYIVAGMKHPIEQSILGDGTINEMITIAHGRLPKESEKITDEAFTVSQSKFKELWLLYPEHVRESIISDSKISDS</sequence>
<name>A0A2G5B1V4_COERN</name>
<accession>A0A2G5B1V4</accession>
<reference evidence="1 2" key="1">
    <citation type="journal article" date="2015" name="Genome Biol. Evol.">
        <title>Phylogenomic analyses indicate that early fungi evolved digesting cell walls of algal ancestors of land plants.</title>
        <authorList>
            <person name="Chang Y."/>
            <person name="Wang S."/>
            <person name="Sekimoto S."/>
            <person name="Aerts A.L."/>
            <person name="Choi C."/>
            <person name="Clum A."/>
            <person name="LaButti K.M."/>
            <person name="Lindquist E.A."/>
            <person name="Yee Ngan C."/>
            <person name="Ohm R.A."/>
            <person name="Salamov A.A."/>
            <person name="Grigoriev I.V."/>
            <person name="Spatafora J.W."/>
            <person name="Berbee M.L."/>
        </authorList>
    </citation>
    <scope>NUCLEOTIDE SEQUENCE [LARGE SCALE GENOMIC DNA]</scope>
    <source>
        <strain evidence="1 2">NRRL 1564</strain>
    </source>
</reference>
<evidence type="ECO:0000313" key="1">
    <source>
        <dbReference type="EMBL" id="PIA12984.1"/>
    </source>
</evidence>
<keyword evidence="2" id="KW-1185">Reference proteome</keyword>
<protein>
    <submittedName>
        <fullName evidence="1">Uncharacterized protein</fullName>
    </submittedName>
</protein>
<organism evidence="1 2">
    <name type="scientific">Coemansia reversa (strain ATCC 12441 / NRRL 1564)</name>
    <dbReference type="NCBI Taxonomy" id="763665"/>
    <lineage>
        <taxon>Eukaryota</taxon>
        <taxon>Fungi</taxon>
        <taxon>Fungi incertae sedis</taxon>
        <taxon>Zoopagomycota</taxon>
        <taxon>Kickxellomycotina</taxon>
        <taxon>Kickxellomycetes</taxon>
        <taxon>Kickxellales</taxon>
        <taxon>Kickxellaceae</taxon>
        <taxon>Coemansia</taxon>
    </lineage>
</organism>
<gene>
    <name evidence="1" type="ORF">COEREDRAFT_89918</name>
</gene>
<dbReference type="EMBL" id="KZ303552">
    <property type="protein sequence ID" value="PIA12984.1"/>
    <property type="molecule type" value="Genomic_DNA"/>
</dbReference>
<dbReference type="AlphaFoldDB" id="A0A2G5B1V4"/>
<dbReference type="Proteomes" id="UP000242474">
    <property type="component" value="Unassembled WGS sequence"/>
</dbReference>
<evidence type="ECO:0000313" key="2">
    <source>
        <dbReference type="Proteomes" id="UP000242474"/>
    </source>
</evidence>